<dbReference type="EMBL" id="CP036343">
    <property type="protein sequence ID" value="QDT89390.1"/>
    <property type="molecule type" value="Genomic_DNA"/>
</dbReference>
<dbReference type="KEGG" id="gax:Pan161_10190"/>
<evidence type="ECO:0000256" key="9">
    <source>
        <dbReference type="HAMAP-Rule" id="MF_00236"/>
    </source>
</evidence>
<evidence type="ECO:0000256" key="3">
    <source>
        <dbReference type="ARBA" id="ARBA00022475"/>
    </source>
</evidence>
<dbReference type="RefSeq" id="WP_197995699.1">
    <property type="nucleotide sequence ID" value="NZ_CP036343.1"/>
</dbReference>
<comment type="subcellular location">
    <subcellularLocation>
        <location evidence="1 9">Cell membrane</location>
        <topology evidence="1 9">Single-pass membrane protein</topology>
    </subcellularLocation>
</comment>
<dbReference type="HAMAP" id="MF_00236">
    <property type="entry name" value="TatA_E"/>
    <property type="match status" value="1"/>
</dbReference>
<comment type="similarity">
    <text evidence="9">Belongs to the TatA/E family.</text>
</comment>
<evidence type="ECO:0000313" key="11">
    <source>
        <dbReference type="EMBL" id="QDT89390.1"/>
    </source>
</evidence>
<dbReference type="Pfam" id="PF02416">
    <property type="entry name" value="TatA_B_E"/>
    <property type="match status" value="1"/>
</dbReference>
<keyword evidence="2 9" id="KW-0813">Transport</keyword>
<organism evidence="11 12">
    <name type="scientific">Gimesia algae</name>
    <dbReference type="NCBI Taxonomy" id="2527971"/>
    <lineage>
        <taxon>Bacteria</taxon>
        <taxon>Pseudomonadati</taxon>
        <taxon>Planctomycetota</taxon>
        <taxon>Planctomycetia</taxon>
        <taxon>Planctomycetales</taxon>
        <taxon>Planctomycetaceae</taxon>
        <taxon>Gimesia</taxon>
    </lineage>
</organism>
<accession>A0A517V8R0</accession>
<reference evidence="11 12" key="1">
    <citation type="submission" date="2019-02" db="EMBL/GenBank/DDBJ databases">
        <title>Deep-cultivation of Planctomycetes and their phenomic and genomic characterization uncovers novel biology.</title>
        <authorList>
            <person name="Wiegand S."/>
            <person name="Jogler M."/>
            <person name="Boedeker C."/>
            <person name="Pinto D."/>
            <person name="Vollmers J."/>
            <person name="Rivas-Marin E."/>
            <person name="Kohn T."/>
            <person name="Peeters S.H."/>
            <person name="Heuer A."/>
            <person name="Rast P."/>
            <person name="Oberbeckmann S."/>
            <person name="Bunk B."/>
            <person name="Jeske O."/>
            <person name="Meyerdierks A."/>
            <person name="Storesund J.E."/>
            <person name="Kallscheuer N."/>
            <person name="Luecker S."/>
            <person name="Lage O.M."/>
            <person name="Pohl T."/>
            <person name="Merkel B.J."/>
            <person name="Hornburger P."/>
            <person name="Mueller R.-W."/>
            <person name="Bruemmer F."/>
            <person name="Labrenz M."/>
            <person name="Spormann A.M."/>
            <person name="Op den Camp H."/>
            <person name="Overmann J."/>
            <person name="Amann R."/>
            <person name="Jetten M.S.M."/>
            <person name="Mascher T."/>
            <person name="Medema M.H."/>
            <person name="Devos D.P."/>
            <person name="Kaster A.-K."/>
            <person name="Ovreas L."/>
            <person name="Rohde M."/>
            <person name="Galperin M.Y."/>
            <person name="Jogler C."/>
        </authorList>
    </citation>
    <scope>NUCLEOTIDE SEQUENCE [LARGE SCALE GENOMIC DNA]</scope>
    <source>
        <strain evidence="11 12">Pan161</strain>
    </source>
</reference>
<evidence type="ECO:0000256" key="7">
    <source>
        <dbReference type="ARBA" id="ARBA00023010"/>
    </source>
</evidence>
<keyword evidence="12" id="KW-1185">Reference proteome</keyword>
<dbReference type="Gene3D" id="1.20.5.3310">
    <property type="match status" value="1"/>
</dbReference>
<dbReference type="GO" id="GO:0043953">
    <property type="term" value="P:protein transport by the Tat complex"/>
    <property type="evidence" value="ECO:0007669"/>
    <property type="project" value="UniProtKB-UniRule"/>
</dbReference>
<dbReference type="GO" id="GO:0033281">
    <property type="term" value="C:TAT protein transport complex"/>
    <property type="evidence" value="ECO:0007669"/>
    <property type="project" value="UniProtKB-UniRule"/>
</dbReference>
<gene>
    <name evidence="9" type="primary">tatA</name>
    <name evidence="11" type="ORF">Pan161_10190</name>
</gene>
<dbReference type="PANTHER" id="PTHR42982">
    <property type="entry name" value="SEC-INDEPENDENT PROTEIN TRANSLOCASE PROTEIN TATA"/>
    <property type="match status" value="1"/>
</dbReference>
<comment type="subunit">
    <text evidence="9">Forms a complex with TatC.</text>
</comment>
<protein>
    <recommendedName>
        <fullName evidence="9">Sec-independent protein translocase protein TatA</fullName>
    </recommendedName>
</protein>
<proteinExistence type="inferred from homology"/>
<feature type="transmembrane region" description="Helical" evidence="9">
    <location>
        <begin position="12"/>
        <end position="34"/>
    </location>
</feature>
<dbReference type="PANTHER" id="PTHR42982:SF1">
    <property type="entry name" value="SEC-INDEPENDENT PROTEIN TRANSLOCASE PROTEIN TATA"/>
    <property type="match status" value="1"/>
</dbReference>
<keyword evidence="7 9" id="KW-0811">Translocation</keyword>
<sequence>MLQTITHITPVPAFLGMPGGYEMIIVGIIALLLFGKRLPEVARSLGKGIVEFKKGVSGIEDDVNQASYSHSQPETPRPTPSERSDEFTAPKFEVPSSEPKTEEKSEQA</sequence>
<evidence type="ECO:0000256" key="4">
    <source>
        <dbReference type="ARBA" id="ARBA00022692"/>
    </source>
</evidence>
<dbReference type="InterPro" id="IPR006312">
    <property type="entry name" value="TatA/E"/>
</dbReference>
<feature type="compositionally biased region" description="Basic and acidic residues" evidence="10">
    <location>
        <begin position="99"/>
        <end position="108"/>
    </location>
</feature>
<comment type="function">
    <text evidence="9">Part of the twin-arginine translocation (Tat) system that transports large folded proteins containing a characteristic twin-arginine motif in their signal peptide across membranes. TatA could form the protein-conducting channel of the Tat system.</text>
</comment>
<dbReference type="Proteomes" id="UP000316855">
    <property type="component" value="Chromosome"/>
</dbReference>
<keyword evidence="8 9" id="KW-0472">Membrane</keyword>
<evidence type="ECO:0000256" key="6">
    <source>
        <dbReference type="ARBA" id="ARBA00022989"/>
    </source>
</evidence>
<keyword evidence="3 9" id="KW-1003">Cell membrane</keyword>
<evidence type="ECO:0000256" key="5">
    <source>
        <dbReference type="ARBA" id="ARBA00022927"/>
    </source>
</evidence>
<name>A0A517V8R0_9PLAN</name>
<feature type="compositionally biased region" description="Polar residues" evidence="10">
    <location>
        <begin position="64"/>
        <end position="74"/>
    </location>
</feature>
<evidence type="ECO:0000256" key="1">
    <source>
        <dbReference type="ARBA" id="ARBA00004162"/>
    </source>
</evidence>
<dbReference type="NCBIfam" id="TIGR01411">
    <property type="entry name" value="tatAE"/>
    <property type="match status" value="1"/>
</dbReference>
<keyword evidence="4 9" id="KW-0812">Transmembrane</keyword>
<dbReference type="GO" id="GO:0008320">
    <property type="term" value="F:protein transmembrane transporter activity"/>
    <property type="evidence" value="ECO:0007669"/>
    <property type="project" value="UniProtKB-UniRule"/>
</dbReference>
<dbReference type="InterPro" id="IPR003369">
    <property type="entry name" value="TatA/B/E"/>
</dbReference>
<evidence type="ECO:0000256" key="8">
    <source>
        <dbReference type="ARBA" id="ARBA00023136"/>
    </source>
</evidence>
<evidence type="ECO:0000313" key="12">
    <source>
        <dbReference type="Proteomes" id="UP000316855"/>
    </source>
</evidence>
<evidence type="ECO:0000256" key="2">
    <source>
        <dbReference type="ARBA" id="ARBA00022448"/>
    </source>
</evidence>
<evidence type="ECO:0000256" key="10">
    <source>
        <dbReference type="SAM" id="MobiDB-lite"/>
    </source>
</evidence>
<keyword evidence="6 9" id="KW-1133">Transmembrane helix</keyword>
<dbReference type="AlphaFoldDB" id="A0A517V8R0"/>
<keyword evidence="5 9" id="KW-0653">Protein transport</keyword>
<feature type="region of interest" description="Disordered" evidence="10">
    <location>
        <begin position="63"/>
        <end position="108"/>
    </location>
</feature>